<reference evidence="1" key="1">
    <citation type="submission" date="2021-06" db="EMBL/GenBank/DDBJ databases">
        <authorList>
            <person name="Kallberg Y."/>
            <person name="Tangrot J."/>
            <person name="Rosling A."/>
        </authorList>
    </citation>
    <scope>NUCLEOTIDE SEQUENCE</scope>
    <source>
        <strain evidence="1">MA461A</strain>
    </source>
</reference>
<evidence type="ECO:0000313" key="1">
    <source>
        <dbReference type="EMBL" id="CAG8491635.1"/>
    </source>
</evidence>
<feature type="non-terminal residue" evidence="1">
    <location>
        <position position="103"/>
    </location>
</feature>
<dbReference type="EMBL" id="CAJVQC010001298">
    <property type="protein sequence ID" value="CAG8491635.1"/>
    <property type="molecule type" value="Genomic_DNA"/>
</dbReference>
<accession>A0ACA9KUF7</accession>
<comment type="caution">
    <text evidence="1">The sequence shown here is derived from an EMBL/GenBank/DDBJ whole genome shotgun (WGS) entry which is preliminary data.</text>
</comment>
<proteinExistence type="predicted"/>
<keyword evidence="2" id="KW-1185">Reference proteome</keyword>
<gene>
    <name evidence="1" type="ORF">RPERSI_LOCUS1415</name>
</gene>
<sequence length="103" mass="12473">MLLVDALKNIELQLKDVRRSEENIDVHHSEKDIESLLEGIYHLEEDLEFLRKKNCQLFRKWSNLNKKIYVKDHDIREEFEDLKHFYLFREHIIINGGLHCING</sequence>
<protein>
    <submittedName>
        <fullName evidence="1">28191_t:CDS:1</fullName>
    </submittedName>
</protein>
<name>A0ACA9KUF7_9GLOM</name>
<evidence type="ECO:0000313" key="2">
    <source>
        <dbReference type="Proteomes" id="UP000789920"/>
    </source>
</evidence>
<dbReference type="Proteomes" id="UP000789920">
    <property type="component" value="Unassembled WGS sequence"/>
</dbReference>
<organism evidence="1 2">
    <name type="scientific">Racocetra persica</name>
    <dbReference type="NCBI Taxonomy" id="160502"/>
    <lineage>
        <taxon>Eukaryota</taxon>
        <taxon>Fungi</taxon>
        <taxon>Fungi incertae sedis</taxon>
        <taxon>Mucoromycota</taxon>
        <taxon>Glomeromycotina</taxon>
        <taxon>Glomeromycetes</taxon>
        <taxon>Diversisporales</taxon>
        <taxon>Gigasporaceae</taxon>
        <taxon>Racocetra</taxon>
    </lineage>
</organism>